<dbReference type="GO" id="GO:0005886">
    <property type="term" value="C:plasma membrane"/>
    <property type="evidence" value="ECO:0007669"/>
    <property type="project" value="TreeGrafter"/>
</dbReference>
<feature type="domain" description="Sodium/calcium exchanger membrane region" evidence="6">
    <location>
        <begin position="187"/>
        <end position="330"/>
    </location>
</feature>
<evidence type="ECO:0000256" key="1">
    <source>
        <dbReference type="ARBA" id="ARBA00004141"/>
    </source>
</evidence>
<gene>
    <name evidence="7" type="ORF">ASZ90_014205</name>
</gene>
<dbReference type="EMBL" id="LNQE01001514">
    <property type="protein sequence ID" value="KUG16096.1"/>
    <property type="molecule type" value="Genomic_DNA"/>
</dbReference>
<dbReference type="InterPro" id="IPR004837">
    <property type="entry name" value="NaCa_Exmemb"/>
</dbReference>
<comment type="caution">
    <text evidence="7">The sequence shown here is derived from an EMBL/GenBank/DDBJ whole genome shotgun (WGS) entry which is preliminary data.</text>
</comment>
<name>A0A0W8F5D2_9ZZZZ</name>
<accession>A0A0W8F5D2</accession>
<sequence length="334" mass="34586">MNEVMIFFAGLLALIVGAELIVRGASRLAALLGINPLLIGLTIVSIGTSMPELAVGIAAGLQGSGPLAVANIAGTNLVNILFILGLSALIRPLALHLQVLSLDLPMMIVAAAALAGLASDGVLTPLEGVLMVGASAIYTLAVVRSSRAESDYVKREFEDMCGDGFMEGCGVKALSPERKELLAKAKYAAMLIAGMAITVIGAGWLVDGATGLARMIDIPEAIIGLSIVAIGTSAPELVTTIVATLRDERDVAIGNLLGSSIYNILLVLGLAALAAPTGLTVTRQLQLFDIPLMTLVALACVPVFLTGRRISRLEGGLGVSAYMIYLIWLVLFRA</sequence>
<comment type="subcellular location">
    <subcellularLocation>
        <location evidence="1">Membrane</location>
        <topology evidence="1">Multi-pass membrane protein</topology>
    </subcellularLocation>
</comment>
<dbReference type="PANTHER" id="PTHR10846:SF8">
    <property type="entry name" value="INNER MEMBRANE PROTEIN YRBG"/>
    <property type="match status" value="1"/>
</dbReference>
<evidence type="ECO:0000256" key="5">
    <source>
        <dbReference type="SAM" id="Phobius"/>
    </source>
</evidence>
<evidence type="ECO:0000259" key="6">
    <source>
        <dbReference type="Pfam" id="PF01699"/>
    </source>
</evidence>
<dbReference type="Pfam" id="PF01699">
    <property type="entry name" value="Na_Ca_ex"/>
    <property type="match status" value="2"/>
</dbReference>
<feature type="transmembrane region" description="Helical" evidence="5">
    <location>
        <begin position="6"/>
        <end position="22"/>
    </location>
</feature>
<feature type="transmembrane region" description="Helical" evidence="5">
    <location>
        <begin position="29"/>
        <end position="48"/>
    </location>
</feature>
<dbReference type="Gene3D" id="1.20.1420.30">
    <property type="entry name" value="NCX, central ion-binding region"/>
    <property type="match status" value="1"/>
</dbReference>
<keyword evidence="2 5" id="KW-0812">Transmembrane</keyword>
<dbReference type="AlphaFoldDB" id="A0A0W8F5D2"/>
<reference evidence="7" key="1">
    <citation type="journal article" date="2015" name="Proc. Natl. Acad. Sci. U.S.A.">
        <title>Networks of energetic and metabolic interactions define dynamics in microbial communities.</title>
        <authorList>
            <person name="Embree M."/>
            <person name="Liu J.K."/>
            <person name="Al-Bassam M.M."/>
            <person name="Zengler K."/>
        </authorList>
    </citation>
    <scope>NUCLEOTIDE SEQUENCE</scope>
</reference>
<dbReference type="PANTHER" id="PTHR10846">
    <property type="entry name" value="SODIUM/POTASSIUM/CALCIUM EXCHANGER"/>
    <property type="match status" value="1"/>
</dbReference>
<dbReference type="GO" id="GO:0008273">
    <property type="term" value="F:calcium, potassium:sodium antiporter activity"/>
    <property type="evidence" value="ECO:0007669"/>
    <property type="project" value="TreeGrafter"/>
</dbReference>
<dbReference type="NCBIfam" id="TIGR00367">
    <property type="entry name" value="calcium/sodium antiporter"/>
    <property type="match status" value="1"/>
</dbReference>
<feature type="transmembrane region" description="Helical" evidence="5">
    <location>
        <begin position="221"/>
        <end position="245"/>
    </location>
</feature>
<evidence type="ECO:0000256" key="2">
    <source>
        <dbReference type="ARBA" id="ARBA00022692"/>
    </source>
</evidence>
<protein>
    <recommendedName>
        <fullName evidence="6">Sodium/calcium exchanger membrane region domain-containing protein</fullName>
    </recommendedName>
</protein>
<feature type="transmembrane region" description="Helical" evidence="5">
    <location>
        <begin position="123"/>
        <end position="143"/>
    </location>
</feature>
<keyword evidence="3 5" id="KW-1133">Transmembrane helix</keyword>
<feature type="transmembrane region" description="Helical" evidence="5">
    <location>
        <begin position="187"/>
        <end position="206"/>
    </location>
</feature>
<dbReference type="GO" id="GO:0006874">
    <property type="term" value="P:intracellular calcium ion homeostasis"/>
    <property type="evidence" value="ECO:0007669"/>
    <property type="project" value="TreeGrafter"/>
</dbReference>
<feature type="transmembrane region" description="Helical" evidence="5">
    <location>
        <begin position="287"/>
        <end position="306"/>
    </location>
</feature>
<feature type="transmembrane region" description="Helical" evidence="5">
    <location>
        <begin position="313"/>
        <end position="331"/>
    </location>
</feature>
<dbReference type="GO" id="GO:0005262">
    <property type="term" value="F:calcium channel activity"/>
    <property type="evidence" value="ECO:0007669"/>
    <property type="project" value="TreeGrafter"/>
</dbReference>
<dbReference type="InterPro" id="IPR044880">
    <property type="entry name" value="NCX_ion-bd_dom_sf"/>
</dbReference>
<feature type="transmembrane region" description="Helical" evidence="5">
    <location>
        <begin position="68"/>
        <end position="90"/>
    </location>
</feature>
<feature type="transmembrane region" description="Helical" evidence="5">
    <location>
        <begin position="97"/>
        <end position="117"/>
    </location>
</feature>
<keyword evidence="4 5" id="KW-0472">Membrane</keyword>
<evidence type="ECO:0000256" key="4">
    <source>
        <dbReference type="ARBA" id="ARBA00023136"/>
    </source>
</evidence>
<feature type="transmembrane region" description="Helical" evidence="5">
    <location>
        <begin position="252"/>
        <end position="275"/>
    </location>
</feature>
<organism evidence="7">
    <name type="scientific">hydrocarbon metagenome</name>
    <dbReference type="NCBI Taxonomy" id="938273"/>
    <lineage>
        <taxon>unclassified sequences</taxon>
        <taxon>metagenomes</taxon>
        <taxon>ecological metagenomes</taxon>
    </lineage>
</organism>
<proteinExistence type="predicted"/>
<evidence type="ECO:0000256" key="3">
    <source>
        <dbReference type="ARBA" id="ARBA00022989"/>
    </source>
</evidence>
<evidence type="ECO:0000313" key="7">
    <source>
        <dbReference type="EMBL" id="KUG16096.1"/>
    </source>
</evidence>
<dbReference type="InterPro" id="IPR004481">
    <property type="entry name" value="K/Na/Ca-exchanger"/>
</dbReference>
<feature type="domain" description="Sodium/calcium exchanger membrane region" evidence="6">
    <location>
        <begin position="4"/>
        <end position="142"/>
    </location>
</feature>